<dbReference type="AlphaFoldDB" id="A0A914RT11"/>
<dbReference type="GO" id="GO:0016020">
    <property type="term" value="C:membrane"/>
    <property type="evidence" value="ECO:0007669"/>
    <property type="project" value="InterPro"/>
</dbReference>
<accession>A0A914RT11</accession>
<sequence length="70" mass="8795">MNVWEDLNKFRIRFIHKYKKSCAKGDDLRIRQHQRRFLHAINEFRRIKWDQLYSLSIILPLFITFIKNFQ</sequence>
<dbReference type="Proteomes" id="UP000887564">
    <property type="component" value="Unplaced"/>
</dbReference>
<evidence type="ECO:0000313" key="2">
    <source>
        <dbReference type="Proteomes" id="UP000887564"/>
    </source>
</evidence>
<dbReference type="Pfam" id="PF02888">
    <property type="entry name" value="CaMBD"/>
    <property type="match status" value="1"/>
</dbReference>
<dbReference type="GO" id="GO:0015269">
    <property type="term" value="F:calcium-activated potassium channel activity"/>
    <property type="evidence" value="ECO:0007669"/>
    <property type="project" value="InterPro"/>
</dbReference>
<evidence type="ECO:0000313" key="3">
    <source>
        <dbReference type="WBParaSite" id="PEQ_0000945301-mRNA-1"/>
    </source>
</evidence>
<dbReference type="WBParaSite" id="PEQ_0000945301-mRNA-1">
    <property type="protein sequence ID" value="PEQ_0000945301-mRNA-1"/>
    <property type="gene ID" value="PEQ_0000945301"/>
</dbReference>
<dbReference type="InterPro" id="IPR004178">
    <property type="entry name" value="CaM-bd_dom"/>
</dbReference>
<reference evidence="3" key="1">
    <citation type="submission" date="2022-11" db="UniProtKB">
        <authorList>
            <consortium name="WormBaseParasite"/>
        </authorList>
    </citation>
    <scope>IDENTIFICATION</scope>
</reference>
<dbReference type="InterPro" id="IPR036122">
    <property type="entry name" value="CaM-bd_dom_sf"/>
</dbReference>
<organism evidence="2 3">
    <name type="scientific">Parascaris equorum</name>
    <name type="common">Equine roundworm</name>
    <dbReference type="NCBI Taxonomy" id="6256"/>
    <lineage>
        <taxon>Eukaryota</taxon>
        <taxon>Metazoa</taxon>
        <taxon>Ecdysozoa</taxon>
        <taxon>Nematoda</taxon>
        <taxon>Chromadorea</taxon>
        <taxon>Rhabditida</taxon>
        <taxon>Spirurina</taxon>
        <taxon>Ascaridomorpha</taxon>
        <taxon>Ascaridoidea</taxon>
        <taxon>Ascarididae</taxon>
        <taxon>Parascaris</taxon>
    </lineage>
</organism>
<keyword evidence="2" id="KW-1185">Reference proteome</keyword>
<feature type="domain" description="Calmodulin-binding" evidence="1">
    <location>
        <begin position="11"/>
        <end position="66"/>
    </location>
</feature>
<evidence type="ECO:0000259" key="1">
    <source>
        <dbReference type="SMART" id="SM01053"/>
    </source>
</evidence>
<dbReference type="Gene3D" id="1.10.287.70">
    <property type="match status" value="1"/>
</dbReference>
<dbReference type="GO" id="GO:0005516">
    <property type="term" value="F:calmodulin binding"/>
    <property type="evidence" value="ECO:0007669"/>
    <property type="project" value="InterPro"/>
</dbReference>
<name>A0A914RT11_PAREQ</name>
<protein>
    <submittedName>
        <fullName evidence="3">Calmodulin-binding domain-containing protein</fullName>
    </submittedName>
</protein>
<dbReference type="SMART" id="SM01053">
    <property type="entry name" value="CaMBD"/>
    <property type="match status" value="1"/>
</dbReference>
<dbReference type="SUPFAM" id="SSF81327">
    <property type="entry name" value="Small-conductance potassium channel"/>
    <property type="match status" value="1"/>
</dbReference>
<proteinExistence type="predicted"/>